<keyword evidence="5 7" id="KW-0813">Transport</keyword>
<comment type="subunit">
    <text evidence="3 7">The complex is composed of two ATP-binding proteins (PstB), two transmembrane proteins (PstC and PstA) and a solute-binding protein (PstS).</text>
</comment>
<accession>A0AA37TRU2</accession>
<comment type="function">
    <text evidence="1 7">Part of the ABC transporter complex PstSACB involved in phosphate import.</text>
</comment>
<comment type="caution">
    <text evidence="9">The sequence shown here is derived from an EMBL/GenBank/DDBJ whole genome shotgun (WGS) entry which is preliminary data.</text>
</comment>
<protein>
    <recommendedName>
        <fullName evidence="4 7">Phosphate-binding protein PstS</fullName>
    </recommendedName>
</protein>
<dbReference type="RefSeq" id="WP_095500240.1">
    <property type="nucleotide sequence ID" value="NZ_BSPO01000003.1"/>
</dbReference>
<evidence type="ECO:0000313" key="9">
    <source>
        <dbReference type="EMBL" id="GLS84075.1"/>
    </source>
</evidence>
<dbReference type="GO" id="GO:0035435">
    <property type="term" value="P:phosphate ion transmembrane transport"/>
    <property type="evidence" value="ECO:0007669"/>
    <property type="project" value="InterPro"/>
</dbReference>
<dbReference type="SUPFAM" id="SSF53850">
    <property type="entry name" value="Periplasmic binding protein-like II"/>
    <property type="match status" value="1"/>
</dbReference>
<dbReference type="Gene3D" id="3.40.190.10">
    <property type="entry name" value="Periplasmic binding protein-like II"/>
    <property type="match status" value="2"/>
</dbReference>
<comment type="similarity">
    <text evidence="2 7">Belongs to the PstS family.</text>
</comment>
<sequence>MSSMFVKSAILLVSCLLVSCSKSEAPQRVVGAGSSMPNPIIQTWIKEFNRSHPDVSLEYQSVGSGEGIRRFLAGEVDFASSSAALTDQEIAQVERGADLIPISAGLIVLAYHLPGFGDGIKLPRSVYPEVFLGKPVKWNDPRIQAVNPELDLPNADIQPVVRRGTSGTTYAFTNHLSAISQQWRESGLGVARLIDWPNAMAVHYNPGSAQRVKVSENALGYMEYSIARYANLNVAALENQAGEYVLPSRASGEASLASTPMSLNEHMRIFIADPTGSDNYPIIAFSWLLTYHQYHDPVKLDAISDLIHWGLGEGQQQAEQIGFIPLPEPMIKKSKQVLDKLVLIEQSH</sequence>
<dbReference type="PROSITE" id="PS51257">
    <property type="entry name" value="PROKAR_LIPOPROTEIN"/>
    <property type="match status" value="1"/>
</dbReference>
<dbReference type="CDD" id="cd13565">
    <property type="entry name" value="PBP2_PstS"/>
    <property type="match status" value="1"/>
</dbReference>
<dbReference type="InterPro" id="IPR050962">
    <property type="entry name" value="Phosphate-bind_PstS"/>
</dbReference>
<keyword evidence="6 7" id="KW-0592">Phosphate transport</keyword>
<keyword evidence="10" id="KW-1185">Reference proteome</keyword>
<dbReference type="Proteomes" id="UP001157439">
    <property type="component" value="Unassembled WGS sequence"/>
</dbReference>
<evidence type="ECO:0000259" key="8">
    <source>
        <dbReference type="Pfam" id="PF12849"/>
    </source>
</evidence>
<dbReference type="NCBIfam" id="TIGR00975">
    <property type="entry name" value="3a0107s03"/>
    <property type="match status" value="1"/>
</dbReference>
<evidence type="ECO:0000313" key="10">
    <source>
        <dbReference type="Proteomes" id="UP001157439"/>
    </source>
</evidence>
<dbReference type="AlphaFoldDB" id="A0AA37TRU2"/>
<dbReference type="GO" id="GO:0042301">
    <property type="term" value="F:phosphate ion binding"/>
    <property type="evidence" value="ECO:0007669"/>
    <property type="project" value="InterPro"/>
</dbReference>
<dbReference type="PIRSF" id="PIRSF002756">
    <property type="entry name" value="PstS"/>
    <property type="match status" value="1"/>
</dbReference>
<evidence type="ECO:0000256" key="6">
    <source>
        <dbReference type="ARBA" id="ARBA00022592"/>
    </source>
</evidence>
<dbReference type="InterPro" id="IPR024370">
    <property type="entry name" value="PBP_domain"/>
</dbReference>
<evidence type="ECO:0000256" key="2">
    <source>
        <dbReference type="ARBA" id="ARBA00008725"/>
    </source>
</evidence>
<evidence type="ECO:0000256" key="3">
    <source>
        <dbReference type="ARBA" id="ARBA00011529"/>
    </source>
</evidence>
<evidence type="ECO:0000256" key="1">
    <source>
        <dbReference type="ARBA" id="ARBA00002841"/>
    </source>
</evidence>
<evidence type="ECO:0000256" key="4">
    <source>
        <dbReference type="ARBA" id="ARBA00021889"/>
    </source>
</evidence>
<reference evidence="9 10" key="1">
    <citation type="journal article" date="2014" name="Int. J. Syst. Evol. Microbiol.">
        <title>Complete genome sequence of Corynebacterium casei LMG S-19264T (=DSM 44701T), isolated from a smear-ripened cheese.</title>
        <authorList>
            <consortium name="US DOE Joint Genome Institute (JGI-PGF)"/>
            <person name="Walter F."/>
            <person name="Albersmeier A."/>
            <person name="Kalinowski J."/>
            <person name="Ruckert C."/>
        </authorList>
    </citation>
    <scope>NUCLEOTIDE SEQUENCE [LARGE SCALE GENOMIC DNA]</scope>
    <source>
        <strain evidence="9 10">NBRC 112785</strain>
    </source>
</reference>
<dbReference type="GO" id="GO:0043190">
    <property type="term" value="C:ATP-binding cassette (ABC) transporter complex"/>
    <property type="evidence" value="ECO:0007669"/>
    <property type="project" value="InterPro"/>
</dbReference>
<dbReference type="PANTHER" id="PTHR42996:SF1">
    <property type="entry name" value="PHOSPHATE-BINDING PROTEIN PSTS"/>
    <property type="match status" value="1"/>
</dbReference>
<dbReference type="PANTHER" id="PTHR42996">
    <property type="entry name" value="PHOSPHATE-BINDING PROTEIN PSTS"/>
    <property type="match status" value="1"/>
</dbReference>
<dbReference type="Pfam" id="PF12849">
    <property type="entry name" value="PBP_like_2"/>
    <property type="match status" value="1"/>
</dbReference>
<gene>
    <name evidence="9" type="ORF">GCM10007894_20520</name>
</gene>
<organism evidence="9 10">
    <name type="scientific">Paraferrimonas haliotis</name>
    <dbReference type="NCBI Taxonomy" id="2013866"/>
    <lineage>
        <taxon>Bacteria</taxon>
        <taxon>Pseudomonadati</taxon>
        <taxon>Pseudomonadota</taxon>
        <taxon>Gammaproteobacteria</taxon>
        <taxon>Alteromonadales</taxon>
        <taxon>Ferrimonadaceae</taxon>
        <taxon>Paraferrimonas</taxon>
    </lineage>
</organism>
<name>A0AA37TRU2_9GAMM</name>
<evidence type="ECO:0000256" key="5">
    <source>
        <dbReference type="ARBA" id="ARBA00022448"/>
    </source>
</evidence>
<evidence type="ECO:0000256" key="7">
    <source>
        <dbReference type="PIRNR" id="PIRNR002756"/>
    </source>
</evidence>
<dbReference type="InterPro" id="IPR005673">
    <property type="entry name" value="ABC_phos-bd_PstS"/>
</dbReference>
<feature type="domain" description="PBP" evidence="8">
    <location>
        <begin position="22"/>
        <end position="297"/>
    </location>
</feature>
<proteinExistence type="inferred from homology"/>
<dbReference type="EMBL" id="BSPO01000003">
    <property type="protein sequence ID" value="GLS84075.1"/>
    <property type="molecule type" value="Genomic_DNA"/>
</dbReference>